<dbReference type="Proteomes" id="UP001160519">
    <property type="component" value="Unassembled WGS sequence"/>
</dbReference>
<evidence type="ECO:0000256" key="1">
    <source>
        <dbReference type="PROSITE-ProRule" id="PRU00339"/>
    </source>
</evidence>
<reference evidence="2" key="1">
    <citation type="submission" date="2023-01" db="EMBL/GenBank/DDBJ databases">
        <title>Biogeochemical cycle of methane in antarctic sediments.</title>
        <authorList>
            <person name="Roldan D.M."/>
            <person name="Menes R.J."/>
        </authorList>
    </citation>
    <scope>NUCLEOTIDE SEQUENCE [LARGE SCALE GENOMIC DNA]</scope>
    <source>
        <strain evidence="2">K-2018 MAG008</strain>
    </source>
</reference>
<keyword evidence="3" id="KW-1185">Reference proteome</keyword>
<accession>A0AA43Q2S5</accession>
<evidence type="ECO:0008006" key="4">
    <source>
        <dbReference type="Google" id="ProtNLM"/>
    </source>
</evidence>
<keyword evidence="1" id="KW-0802">TPR repeat</keyword>
<comment type="caution">
    <text evidence="2">The sequence shown here is derived from an EMBL/GenBank/DDBJ whole genome shotgun (WGS) entry which is preliminary data.</text>
</comment>
<dbReference type="EMBL" id="JAQSDF010000013">
    <property type="protein sequence ID" value="MDI1230703.1"/>
    <property type="molecule type" value="Genomic_DNA"/>
</dbReference>
<dbReference type="SUPFAM" id="SSF48452">
    <property type="entry name" value="TPR-like"/>
    <property type="match status" value="1"/>
</dbReference>
<feature type="repeat" description="TPR" evidence="1">
    <location>
        <begin position="6"/>
        <end position="39"/>
    </location>
</feature>
<dbReference type="PROSITE" id="PS50005">
    <property type="entry name" value="TPR"/>
    <property type="match status" value="1"/>
</dbReference>
<organism evidence="2 3">
    <name type="scientific">Candidatus Methylobacter titanis</name>
    <dbReference type="NCBI Taxonomy" id="3053457"/>
    <lineage>
        <taxon>Bacteria</taxon>
        <taxon>Pseudomonadati</taxon>
        <taxon>Pseudomonadota</taxon>
        <taxon>Gammaproteobacteria</taxon>
        <taxon>Methylococcales</taxon>
        <taxon>Methylococcaceae</taxon>
        <taxon>Methylobacter</taxon>
    </lineage>
</organism>
<gene>
    <name evidence="2" type="ORF">PSU93_06105</name>
</gene>
<dbReference type="InterPro" id="IPR011990">
    <property type="entry name" value="TPR-like_helical_dom_sf"/>
</dbReference>
<proteinExistence type="predicted"/>
<protein>
    <recommendedName>
        <fullName evidence="4">Tetratricopeptide repeat protein</fullName>
    </recommendedName>
</protein>
<name>A0AA43Q2S5_9GAMM</name>
<evidence type="ECO:0000313" key="3">
    <source>
        <dbReference type="Proteomes" id="UP001160519"/>
    </source>
</evidence>
<sequence>MQADFDLPHFNLGQLLEASKQMAAAQSHFEQALALRPDNLRVLYHLNAIRQKQADWDDYDDRVAELNTRTEAHLQHDTVFGLSGHDGCRVHPLHHRRCPANS</sequence>
<dbReference type="Gene3D" id="1.25.40.10">
    <property type="entry name" value="Tetratricopeptide repeat domain"/>
    <property type="match status" value="1"/>
</dbReference>
<dbReference type="InterPro" id="IPR019734">
    <property type="entry name" value="TPR_rpt"/>
</dbReference>
<dbReference type="AlphaFoldDB" id="A0AA43Q2S5"/>
<evidence type="ECO:0000313" key="2">
    <source>
        <dbReference type="EMBL" id="MDI1230703.1"/>
    </source>
</evidence>